<keyword evidence="3" id="KW-1185">Reference proteome</keyword>
<feature type="region of interest" description="Disordered" evidence="1">
    <location>
        <begin position="421"/>
        <end position="497"/>
    </location>
</feature>
<sequence length="514" mass="57565">MLTSTSSEWLSESQIWKLLCLNLLEFGNGEFDLLTEIVSNCRESNWNLEMATYTEFHQPDIASDRQHSQDVSISQILDHGSISFGRFAVESLAWEKWSVFRHNRCQEELEMYKSNGLVAQKKAYFEDYYKRVRGLKALEVQHQETTQPDPCPDVKINTMQLVYENCHDLSKQKTCGNDTVANSDSSLGTIVDKPRQAKQQPLNDCNDNTDKVIMADEANNTLSNVEPEQARIDASLSSTPSVTSSSRAAQHDSLVSDADKPKKHAPPVLKAKVNAALPRNKSKLDCRITKDSVMSLEKSKPRPLHITSKRDNHLLPSKCNTRGAASKNNSNHVSSRKKLTEVCSSATVPHPSSTRSRLVPSYPSGRSDPEKANSNEKKLVDRLPTNLPVHARSVQNTSNEKSIACGFKNMAVEKRSCIGVSRKPTDLGNQQMRRKVGQSENQRPKSMFTNNPARVNSERKNYGKERKEKEGKEENNAANRRYPKPTSTATSSVHKNVKVVHKIAELKSGILPRA</sequence>
<feature type="compositionally biased region" description="Polar residues" evidence="1">
    <location>
        <begin position="342"/>
        <end position="356"/>
    </location>
</feature>
<accession>A0AAD4ZX55</accession>
<dbReference type="EMBL" id="JAJFAZ020000001">
    <property type="protein sequence ID" value="KAI5355927.1"/>
    <property type="molecule type" value="Genomic_DNA"/>
</dbReference>
<dbReference type="PANTHER" id="PTHR47067">
    <property type="entry name" value="TPX2 (TARGETING PROTEIN FOR XKLP2) PROTEIN FAMILY-RELATED"/>
    <property type="match status" value="1"/>
</dbReference>
<proteinExistence type="predicted"/>
<comment type="caution">
    <text evidence="2">The sequence shown here is derived from an EMBL/GenBank/DDBJ whole genome shotgun (WGS) entry which is preliminary data.</text>
</comment>
<reference evidence="2 3" key="1">
    <citation type="journal article" date="2022" name="G3 (Bethesda)">
        <title>Whole-genome sequence and methylome profiling of the almond [Prunus dulcis (Mill.) D.A. Webb] cultivar 'Nonpareil'.</title>
        <authorList>
            <person name="D'Amico-Willman K.M."/>
            <person name="Ouma W.Z."/>
            <person name="Meulia T."/>
            <person name="Sideli G.M."/>
            <person name="Gradziel T.M."/>
            <person name="Fresnedo-Ramirez J."/>
        </authorList>
    </citation>
    <scope>NUCLEOTIDE SEQUENCE [LARGE SCALE GENOMIC DNA]</scope>
    <source>
        <strain evidence="2">Clone GOH B32 T37-40</strain>
    </source>
</reference>
<name>A0AAD4ZX55_PRUDU</name>
<feature type="compositionally biased region" description="Basic and acidic residues" evidence="1">
    <location>
        <begin position="367"/>
        <end position="381"/>
    </location>
</feature>
<feature type="compositionally biased region" description="Basic and acidic residues" evidence="1">
    <location>
        <begin position="456"/>
        <end position="475"/>
    </location>
</feature>
<protein>
    <recommendedName>
        <fullName evidence="4">Protein WVD2-like 7</fullName>
    </recommendedName>
</protein>
<gene>
    <name evidence="2" type="ORF">L3X38_008822</name>
</gene>
<feature type="region of interest" description="Disordered" evidence="1">
    <location>
        <begin position="222"/>
        <end position="268"/>
    </location>
</feature>
<organism evidence="2 3">
    <name type="scientific">Prunus dulcis</name>
    <name type="common">Almond</name>
    <name type="synonym">Amygdalus dulcis</name>
    <dbReference type="NCBI Taxonomy" id="3755"/>
    <lineage>
        <taxon>Eukaryota</taxon>
        <taxon>Viridiplantae</taxon>
        <taxon>Streptophyta</taxon>
        <taxon>Embryophyta</taxon>
        <taxon>Tracheophyta</taxon>
        <taxon>Spermatophyta</taxon>
        <taxon>Magnoliopsida</taxon>
        <taxon>eudicotyledons</taxon>
        <taxon>Gunneridae</taxon>
        <taxon>Pentapetalae</taxon>
        <taxon>rosids</taxon>
        <taxon>fabids</taxon>
        <taxon>Rosales</taxon>
        <taxon>Rosaceae</taxon>
        <taxon>Amygdaloideae</taxon>
        <taxon>Amygdaleae</taxon>
        <taxon>Prunus</taxon>
    </lineage>
</organism>
<feature type="compositionally biased region" description="Low complexity" evidence="1">
    <location>
        <begin position="235"/>
        <end position="246"/>
    </location>
</feature>
<dbReference type="AlphaFoldDB" id="A0AAD4ZX55"/>
<evidence type="ECO:0000313" key="2">
    <source>
        <dbReference type="EMBL" id="KAI5355927.1"/>
    </source>
</evidence>
<evidence type="ECO:0000313" key="3">
    <source>
        <dbReference type="Proteomes" id="UP001054821"/>
    </source>
</evidence>
<dbReference type="Proteomes" id="UP001054821">
    <property type="component" value="Chromosome 1"/>
</dbReference>
<dbReference type="PANTHER" id="PTHR47067:SF4">
    <property type="entry name" value="PROTEIN WVD2-LIKE 7 ISOFORM X1"/>
    <property type="match status" value="1"/>
</dbReference>
<evidence type="ECO:0008006" key="4">
    <source>
        <dbReference type="Google" id="ProtNLM"/>
    </source>
</evidence>
<evidence type="ECO:0000256" key="1">
    <source>
        <dbReference type="SAM" id="MobiDB-lite"/>
    </source>
</evidence>
<feature type="region of interest" description="Disordered" evidence="1">
    <location>
        <begin position="292"/>
        <end position="384"/>
    </location>
</feature>
<dbReference type="InterPro" id="IPR044216">
    <property type="entry name" value="WDL7"/>
</dbReference>